<accession>A0A7X6KYJ0</accession>
<feature type="transmembrane region" description="Helical" evidence="1">
    <location>
        <begin position="108"/>
        <end position="127"/>
    </location>
</feature>
<dbReference type="EMBL" id="JAAXOX010000016">
    <property type="protein sequence ID" value="NKY24467.1"/>
    <property type="molecule type" value="Genomic_DNA"/>
</dbReference>
<keyword evidence="1" id="KW-0472">Membrane</keyword>
<protein>
    <submittedName>
        <fullName evidence="2">Uncharacterized protein</fullName>
    </submittedName>
</protein>
<dbReference type="Pfam" id="PF19650">
    <property type="entry name" value="DUF6153"/>
    <property type="match status" value="1"/>
</dbReference>
<reference evidence="2 3" key="1">
    <citation type="submission" date="2020-04" db="EMBL/GenBank/DDBJ databases">
        <title>MicrobeNet Type strains.</title>
        <authorList>
            <person name="Nicholson A.C."/>
        </authorList>
    </citation>
    <scope>NUCLEOTIDE SEQUENCE [LARGE SCALE GENOMIC DNA]</scope>
    <source>
        <strain evidence="2 3">ATCC BAA-788</strain>
    </source>
</reference>
<dbReference type="AlphaFoldDB" id="A0A7X6KYJ0"/>
<evidence type="ECO:0000256" key="1">
    <source>
        <dbReference type="SAM" id="Phobius"/>
    </source>
</evidence>
<dbReference type="InterPro" id="IPR046151">
    <property type="entry name" value="DUF6153"/>
</dbReference>
<organism evidence="2 3">
    <name type="scientific">Cellulomonas denverensis</name>
    <dbReference type="NCBI Taxonomy" id="264297"/>
    <lineage>
        <taxon>Bacteria</taxon>
        <taxon>Bacillati</taxon>
        <taxon>Actinomycetota</taxon>
        <taxon>Actinomycetes</taxon>
        <taxon>Micrococcales</taxon>
        <taxon>Cellulomonadaceae</taxon>
        <taxon>Cellulomonas</taxon>
    </lineage>
</organism>
<dbReference type="Proteomes" id="UP000581206">
    <property type="component" value="Unassembled WGS sequence"/>
</dbReference>
<comment type="caution">
    <text evidence="2">The sequence shown here is derived from an EMBL/GenBank/DDBJ whole genome shotgun (WGS) entry which is preliminary data.</text>
</comment>
<evidence type="ECO:0000313" key="2">
    <source>
        <dbReference type="EMBL" id="NKY24467.1"/>
    </source>
</evidence>
<evidence type="ECO:0000313" key="3">
    <source>
        <dbReference type="Proteomes" id="UP000581206"/>
    </source>
</evidence>
<name>A0A7X6KYJ0_9CELL</name>
<keyword evidence="3" id="KW-1185">Reference proteome</keyword>
<keyword evidence="1" id="KW-1133">Transmembrane helix</keyword>
<sequence>MATVVARRPGTGLRRLLAGGLLVVAVIVGLLTMHAPDPGGADHAAASGHAALALDTAAGRADHTGRAAAAVHAARAGAPVATVLAGLPGQTDSGASCIGCGTQGHTGQAIGCLLILVLAILLLPAPGRAFLRGAPARAGAGWWPVGRIAVPRPPSLAVLCISRT</sequence>
<gene>
    <name evidence="2" type="ORF">HGA03_17545</name>
</gene>
<keyword evidence="1" id="KW-0812">Transmembrane</keyword>
<dbReference type="RefSeq" id="WP_168631592.1">
    <property type="nucleotide sequence ID" value="NZ_BONL01000008.1"/>
</dbReference>
<feature type="transmembrane region" description="Helical" evidence="1">
    <location>
        <begin position="16"/>
        <end position="35"/>
    </location>
</feature>
<proteinExistence type="predicted"/>